<keyword evidence="5" id="KW-0805">Transcription regulation</keyword>
<dbReference type="Pfam" id="PF04552">
    <property type="entry name" value="Sigma54_DBD"/>
    <property type="match status" value="1"/>
</dbReference>
<dbReference type="InterPro" id="IPR007046">
    <property type="entry name" value="RNA_pol_sigma_54_core-bd"/>
</dbReference>
<keyword evidence="2" id="KW-0240">DNA-directed RNA polymerase</keyword>
<dbReference type="GO" id="GO:0016987">
    <property type="term" value="F:sigma factor activity"/>
    <property type="evidence" value="ECO:0007669"/>
    <property type="project" value="UniProtKB-KW"/>
</dbReference>
<dbReference type="GO" id="GO:0000428">
    <property type="term" value="C:DNA-directed RNA polymerase complex"/>
    <property type="evidence" value="ECO:0007669"/>
    <property type="project" value="UniProtKB-KW"/>
</dbReference>
<dbReference type="GO" id="GO:0016779">
    <property type="term" value="F:nucleotidyltransferase activity"/>
    <property type="evidence" value="ECO:0007669"/>
    <property type="project" value="UniProtKB-KW"/>
</dbReference>
<proteinExistence type="inferred from homology"/>
<protein>
    <submittedName>
        <fullName evidence="12">RNA polymerase sigma-54 factor RpoN</fullName>
    </submittedName>
</protein>
<comment type="similarity">
    <text evidence="1">Belongs to the sigma-54 factor family.</text>
</comment>
<dbReference type="InterPro" id="IPR007634">
    <property type="entry name" value="RNA_pol_sigma_54_DNA-bd"/>
</dbReference>
<keyword evidence="4" id="KW-0548">Nucleotidyltransferase</keyword>
<dbReference type="Gene3D" id="1.10.10.60">
    <property type="entry name" value="Homeodomain-like"/>
    <property type="match status" value="1"/>
</dbReference>
<dbReference type="PROSITE" id="PS50044">
    <property type="entry name" value="SIGMA54_3"/>
    <property type="match status" value="1"/>
</dbReference>
<sequence>MLKQNLSQKQIQKLSPQQIQLMKLLQVPTVMLEQRIQEELEANPALEDSKDDLTKEEEEVPTDDFIEEEAYAEKADKDEDINEEAERQEDNTLEDYLEDYMNDDEPSYKYEVNNHSADDEEKTIPIALESSFHEHMSRQLGLLSLEEGDERIADQIIGSIDEDGYLRREPIAITDDLAFAHNIIVSEEDVLRVLKKVQTFEPAGIGAQNLQECLLLQIDRKIVSRDVTENYSEEDLKYLQLAHTIIEKYFEEFSKKHYNKLLRQLSLFREDLRMATEEILKLNPKPGAVYAPSSAMKKQYIVPDFIIETKNGELELSLNNRNAPELRVNNQYKEMLSAYSVDKKNKVQREAAMFVKQKIDAARWFIDAIKQRQNTMMKTMYTIMQYQYDFFLTGDEKRLRPMILKDIAEITGLDISTVSRVANSKYVQTEFGTKRLKDFFSESLQTTSGEEVSTREVKKILTEIISTENKRKPFSDEKLKNMLQAKGYNIARRTVAKYREQLSIPVARLRKEI</sequence>
<evidence type="ECO:0000256" key="1">
    <source>
        <dbReference type="ARBA" id="ARBA00008798"/>
    </source>
</evidence>
<keyword evidence="8" id="KW-0804">Transcription</keyword>
<dbReference type="NCBIfam" id="TIGR02395">
    <property type="entry name" value="rpoN_sigma"/>
    <property type="match status" value="1"/>
</dbReference>
<evidence type="ECO:0000256" key="7">
    <source>
        <dbReference type="ARBA" id="ARBA00023125"/>
    </source>
</evidence>
<feature type="domain" description="RNA polymerase sigma factor 54 DNA-binding" evidence="10">
    <location>
        <begin position="354"/>
        <end position="511"/>
    </location>
</feature>
<dbReference type="GO" id="GO:0001216">
    <property type="term" value="F:DNA-binding transcription activator activity"/>
    <property type="evidence" value="ECO:0007669"/>
    <property type="project" value="InterPro"/>
</dbReference>
<dbReference type="AlphaFoldDB" id="A0A6S6TKW8"/>
<evidence type="ECO:0000256" key="3">
    <source>
        <dbReference type="ARBA" id="ARBA00022679"/>
    </source>
</evidence>
<reference evidence="12" key="1">
    <citation type="submission" date="2020-01" db="EMBL/GenBank/DDBJ databases">
        <authorList>
            <person name="Meier V. D."/>
            <person name="Meier V D."/>
        </authorList>
    </citation>
    <scope>NUCLEOTIDE SEQUENCE</scope>
    <source>
        <strain evidence="12">HLG_WM_MAG_10</strain>
    </source>
</reference>
<dbReference type="PIRSF" id="PIRSF000774">
    <property type="entry name" value="RpoN"/>
    <property type="match status" value="1"/>
</dbReference>
<evidence type="ECO:0000256" key="5">
    <source>
        <dbReference type="ARBA" id="ARBA00023015"/>
    </source>
</evidence>
<gene>
    <name evidence="12" type="ORF">HELGO_WM16918</name>
</gene>
<name>A0A6S6TKW8_9BACT</name>
<evidence type="ECO:0000256" key="9">
    <source>
        <dbReference type="SAM" id="MobiDB-lite"/>
    </source>
</evidence>
<keyword evidence="7" id="KW-0238">DNA-binding</keyword>
<evidence type="ECO:0000256" key="4">
    <source>
        <dbReference type="ARBA" id="ARBA00022695"/>
    </source>
</evidence>
<dbReference type="PANTHER" id="PTHR32248">
    <property type="entry name" value="RNA POLYMERASE SIGMA-54 FACTOR"/>
    <property type="match status" value="1"/>
</dbReference>
<evidence type="ECO:0000256" key="2">
    <source>
        <dbReference type="ARBA" id="ARBA00022478"/>
    </source>
</evidence>
<dbReference type="InterPro" id="IPR038709">
    <property type="entry name" value="RpoN_core-bd_sf"/>
</dbReference>
<dbReference type="InterPro" id="IPR000394">
    <property type="entry name" value="RNA_pol_sigma_54"/>
</dbReference>
<feature type="domain" description="RNA polymerase sigma factor 54 core-binding" evidence="11">
    <location>
        <begin position="129"/>
        <end position="332"/>
    </location>
</feature>
<dbReference type="PRINTS" id="PR00045">
    <property type="entry name" value="SIGMA54FCT"/>
</dbReference>
<keyword evidence="6" id="KW-0731">Sigma factor</keyword>
<dbReference type="PROSITE" id="PS00718">
    <property type="entry name" value="SIGMA54_2"/>
    <property type="match status" value="1"/>
</dbReference>
<dbReference type="Gene3D" id="1.10.10.1330">
    <property type="entry name" value="RNA polymerase sigma-54 factor, core-binding domain"/>
    <property type="match status" value="1"/>
</dbReference>
<evidence type="ECO:0000256" key="6">
    <source>
        <dbReference type="ARBA" id="ARBA00023082"/>
    </source>
</evidence>
<organism evidence="12">
    <name type="scientific">uncultured Aureispira sp</name>
    <dbReference type="NCBI Taxonomy" id="1331704"/>
    <lineage>
        <taxon>Bacteria</taxon>
        <taxon>Pseudomonadati</taxon>
        <taxon>Bacteroidota</taxon>
        <taxon>Saprospiria</taxon>
        <taxon>Saprospirales</taxon>
        <taxon>Saprospiraceae</taxon>
        <taxon>Aureispira</taxon>
        <taxon>environmental samples</taxon>
    </lineage>
</organism>
<dbReference type="EMBL" id="CACVAQ010000235">
    <property type="protein sequence ID" value="CAA6816323.1"/>
    <property type="molecule type" value="Genomic_DNA"/>
</dbReference>
<feature type="region of interest" description="Disordered" evidence="9">
    <location>
        <begin position="40"/>
        <end position="92"/>
    </location>
</feature>
<evidence type="ECO:0000259" key="11">
    <source>
        <dbReference type="Pfam" id="PF04963"/>
    </source>
</evidence>
<dbReference type="GO" id="GO:0003677">
    <property type="term" value="F:DNA binding"/>
    <property type="evidence" value="ECO:0007669"/>
    <property type="project" value="UniProtKB-KW"/>
</dbReference>
<evidence type="ECO:0000259" key="10">
    <source>
        <dbReference type="Pfam" id="PF04552"/>
    </source>
</evidence>
<dbReference type="GO" id="GO:0006352">
    <property type="term" value="P:DNA-templated transcription initiation"/>
    <property type="evidence" value="ECO:0007669"/>
    <property type="project" value="InterPro"/>
</dbReference>
<dbReference type="Pfam" id="PF00309">
    <property type="entry name" value="Sigma54_AID"/>
    <property type="match status" value="1"/>
</dbReference>
<keyword evidence="3" id="KW-0808">Transferase</keyword>
<dbReference type="Pfam" id="PF04963">
    <property type="entry name" value="Sigma54_CBD"/>
    <property type="match status" value="1"/>
</dbReference>
<feature type="compositionally biased region" description="Acidic residues" evidence="9">
    <location>
        <begin position="54"/>
        <end position="70"/>
    </location>
</feature>
<dbReference type="PANTHER" id="PTHR32248:SF4">
    <property type="entry name" value="RNA POLYMERASE SIGMA-54 FACTOR"/>
    <property type="match status" value="1"/>
</dbReference>
<evidence type="ECO:0000256" key="8">
    <source>
        <dbReference type="ARBA" id="ARBA00023163"/>
    </source>
</evidence>
<accession>A0A6S6TKW8</accession>
<evidence type="ECO:0000313" key="12">
    <source>
        <dbReference type="EMBL" id="CAA6816323.1"/>
    </source>
</evidence>